<dbReference type="STRING" id="84029.CROST_31770"/>
<evidence type="ECO:0000313" key="2">
    <source>
        <dbReference type="Proteomes" id="UP000190951"/>
    </source>
</evidence>
<protein>
    <submittedName>
        <fullName evidence="1">Uncharacterized protein</fullName>
    </submittedName>
</protein>
<organism evidence="1 2">
    <name type="scientific">Clostridium felsineum</name>
    <dbReference type="NCBI Taxonomy" id="36839"/>
    <lineage>
        <taxon>Bacteria</taxon>
        <taxon>Bacillati</taxon>
        <taxon>Bacillota</taxon>
        <taxon>Clostridia</taxon>
        <taxon>Eubacteriales</taxon>
        <taxon>Clostridiaceae</taxon>
        <taxon>Clostridium</taxon>
    </lineage>
</organism>
<dbReference type="KEGG" id="crw:CROST_046900"/>
<reference evidence="1 2" key="1">
    <citation type="submission" date="2022-04" db="EMBL/GenBank/DDBJ databases">
        <title>Genome sequence of C. roseum typestrain.</title>
        <authorList>
            <person name="Poehlein A."/>
            <person name="Schoch T."/>
            <person name="Duerre P."/>
            <person name="Daniel R."/>
        </authorList>
    </citation>
    <scope>NUCLEOTIDE SEQUENCE [LARGE SCALE GENOMIC DNA]</scope>
    <source>
        <strain evidence="1 2">DSM 7320</strain>
        <plasmid evidence="1 2">p330</plasmid>
    </source>
</reference>
<sequence>MLTFNLKKENLLTFKRMDDLNVLGYKILLKDTIGNTHVLDTIKNPNNASPVLHRTILNYQKNSTYVMPKDIYYSFDCPVKVYVNNIELTNVQYNYSYNLNTLTILLNNVTDKDLIEVSYYKDEIQYVVNNPNKFDYYIEPIINFTHNMGDHNILL</sequence>
<name>A0A1S8MF01_9CLOT</name>
<gene>
    <name evidence="1" type="ORF">CROST_046900</name>
</gene>
<dbReference type="RefSeq" id="WP_077832551.1">
    <property type="nucleotide sequence ID" value="NZ_CP096984.1"/>
</dbReference>
<accession>A0A1S8MF01</accession>
<geneLocation type="plasmid" evidence="1 2">
    <name>p330</name>
</geneLocation>
<dbReference type="Proteomes" id="UP000190951">
    <property type="component" value="Plasmid p330"/>
</dbReference>
<dbReference type="AlphaFoldDB" id="A0A1S8MF01"/>
<evidence type="ECO:0000313" key="1">
    <source>
        <dbReference type="EMBL" id="URZ13912.1"/>
    </source>
</evidence>
<dbReference type="EMBL" id="CP096984">
    <property type="protein sequence ID" value="URZ13912.1"/>
    <property type="molecule type" value="Genomic_DNA"/>
</dbReference>
<keyword evidence="1" id="KW-0614">Plasmid</keyword>
<keyword evidence="2" id="KW-1185">Reference proteome</keyword>
<proteinExistence type="predicted"/>